<protein>
    <recommendedName>
        <fullName evidence="4 6">dTDP-4-dehydrorhamnose reductase</fullName>
        <ecNumber evidence="3 6">1.1.1.133</ecNumber>
    </recommendedName>
</protein>
<name>A0A6J4NL82_9BACT</name>
<dbReference type="UniPathway" id="UPA00124"/>
<accession>A0A6J4NL82</accession>
<organism evidence="8">
    <name type="scientific">uncultured Phycisphaerae bacterium</name>
    <dbReference type="NCBI Taxonomy" id="904963"/>
    <lineage>
        <taxon>Bacteria</taxon>
        <taxon>Pseudomonadati</taxon>
        <taxon>Planctomycetota</taxon>
        <taxon>Phycisphaerae</taxon>
        <taxon>environmental samples</taxon>
    </lineage>
</organism>
<evidence type="ECO:0000256" key="5">
    <source>
        <dbReference type="ARBA" id="ARBA00048200"/>
    </source>
</evidence>
<evidence type="ECO:0000256" key="2">
    <source>
        <dbReference type="ARBA" id="ARBA00010944"/>
    </source>
</evidence>
<evidence type="ECO:0000313" key="8">
    <source>
        <dbReference type="EMBL" id="CAA9391554.1"/>
    </source>
</evidence>
<gene>
    <name evidence="8" type="ORF">AVDCRST_MAG64-1220</name>
</gene>
<comment type="similarity">
    <text evidence="2 6">Belongs to the dTDP-4-dehydrorhamnose reductase family.</text>
</comment>
<dbReference type="PANTHER" id="PTHR10491">
    <property type="entry name" value="DTDP-4-DEHYDRORHAMNOSE REDUCTASE"/>
    <property type="match status" value="1"/>
</dbReference>
<dbReference type="InterPro" id="IPR005913">
    <property type="entry name" value="dTDP_dehydrorham_reduct"/>
</dbReference>
<proteinExistence type="inferred from homology"/>
<dbReference type="Gene3D" id="3.40.50.720">
    <property type="entry name" value="NAD(P)-binding Rossmann-like Domain"/>
    <property type="match status" value="1"/>
</dbReference>
<reference evidence="8" key="1">
    <citation type="submission" date="2020-02" db="EMBL/GenBank/DDBJ databases">
        <authorList>
            <person name="Meier V. D."/>
        </authorList>
    </citation>
    <scope>NUCLEOTIDE SEQUENCE</scope>
    <source>
        <strain evidence="8">AVDCRST_MAG64</strain>
    </source>
</reference>
<keyword evidence="6 8" id="KW-0560">Oxidoreductase</keyword>
<dbReference type="Gene3D" id="3.90.25.10">
    <property type="entry name" value="UDP-galactose 4-epimerase, domain 1"/>
    <property type="match status" value="1"/>
</dbReference>
<dbReference type="CDD" id="cd05254">
    <property type="entry name" value="dTDP_HR_like_SDR_e"/>
    <property type="match status" value="1"/>
</dbReference>
<evidence type="ECO:0000256" key="3">
    <source>
        <dbReference type="ARBA" id="ARBA00012929"/>
    </source>
</evidence>
<comment type="function">
    <text evidence="6">Catalyzes the reduction of dTDP-6-deoxy-L-lyxo-4-hexulose to yield dTDP-L-rhamnose.</text>
</comment>
<dbReference type="GO" id="GO:0019305">
    <property type="term" value="P:dTDP-rhamnose biosynthetic process"/>
    <property type="evidence" value="ECO:0007669"/>
    <property type="project" value="UniProtKB-UniPathway"/>
</dbReference>
<keyword evidence="6" id="KW-0521">NADP</keyword>
<dbReference type="GO" id="GO:0008831">
    <property type="term" value="F:dTDP-4-dehydrorhamnose reductase activity"/>
    <property type="evidence" value="ECO:0007669"/>
    <property type="project" value="UniProtKB-EC"/>
</dbReference>
<feature type="domain" description="RmlD-like substrate binding" evidence="7">
    <location>
        <begin position="13"/>
        <end position="208"/>
    </location>
</feature>
<dbReference type="InterPro" id="IPR029903">
    <property type="entry name" value="RmlD-like-bd"/>
</dbReference>
<evidence type="ECO:0000256" key="4">
    <source>
        <dbReference type="ARBA" id="ARBA00017099"/>
    </source>
</evidence>
<dbReference type="SUPFAM" id="SSF51735">
    <property type="entry name" value="NAD(P)-binding Rossmann-fold domains"/>
    <property type="match status" value="1"/>
</dbReference>
<dbReference type="EMBL" id="CADCUQ010000281">
    <property type="protein sequence ID" value="CAA9391554.1"/>
    <property type="molecule type" value="Genomic_DNA"/>
</dbReference>
<comment type="catalytic activity">
    <reaction evidence="5">
        <text>dTDP-beta-L-rhamnose + NADP(+) = dTDP-4-dehydro-beta-L-rhamnose + NADPH + H(+)</text>
        <dbReference type="Rhea" id="RHEA:21796"/>
        <dbReference type="ChEBI" id="CHEBI:15378"/>
        <dbReference type="ChEBI" id="CHEBI:57510"/>
        <dbReference type="ChEBI" id="CHEBI:57783"/>
        <dbReference type="ChEBI" id="CHEBI:58349"/>
        <dbReference type="ChEBI" id="CHEBI:62830"/>
        <dbReference type="EC" id="1.1.1.133"/>
    </reaction>
</comment>
<evidence type="ECO:0000259" key="7">
    <source>
        <dbReference type="Pfam" id="PF04321"/>
    </source>
</evidence>
<comment type="pathway">
    <text evidence="1 6">Carbohydrate biosynthesis; dTDP-L-rhamnose biosynthesis.</text>
</comment>
<dbReference type="EC" id="1.1.1.133" evidence="3 6"/>
<sequence length="213" mass="23258">MRGGPGRGERGPGATLVHYSTDYVFNGRAGRDGEPARPWRADDPVEPLSAYGRSKLLGEQLLQEHAPPRWVIARTQWLYGPHGKNFVETMLAAARAGKPLKVVDDQVGSPTYTPHLAAATLDVLDHGGQGVWHLSNSGRTSWFGFTQEIMKAFGVTPASLAPTTSAEWKQLRPQAAHRPAWSVFDLTPYEQLAGKPMPLWQDGLAAYAALPRP</sequence>
<dbReference type="PANTHER" id="PTHR10491:SF4">
    <property type="entry name" value="METHIONINE ADENOSYLTRANSFERASE 2 SUBUNIT BETA"/>
    <property type="match status" value="1"/>
</dbReference>
<dbReference type="InterPro" id="IPR036291">
    <property type="entry name" value="NAD(P)-bd_dom_sf"/>
</dbReference>
<evidence type="ECO:0000256" key="1">
    <source>
        <dbReference type="ARBA" id="ARBA00004781"/>
    </source>
</evidence>
<evidence type="ECO:0000256" key="6">
    <source>
        <dbReference type="RuleBase" id="RU364082"/>
    </source>
</evidence>
<dbReference type="AlphaFoldDB" id="A0A6J4NL82"/>
<dbReference type="Pfam" id="PF04321">
    <property type="entry name" value="RmlD_sub_bind"/>
    <property type="match status" value="1"/>
</dbReference>
<dbReference type="GO" id="GO:0005829">
    <property type="term" value="C:cytosol"/>
    <property type="evidence" value="ECO:0007669"/>
    <property type="project" value="TreeGrafter"/>
</dbReference>